<keyword evidence="3" id="KW-1185">Reference proteome</keyword>
<organism evidence="2 3">
    <name type="scientific">Tanacetum coccineum</name>
    <dbReference type="NCBI Taxonomy" id="301880"/>
    <lineage>
        <taxon>Eukaryota</taxon>
        <taxon>Viridiplantae</taxon>
        <taxon>Streptophyta</taxon>
        <taxon>Embryophyta</taxon>
        <taxon>Tracheophyta</taxon>
        <taxon>Spermatophyta</taxon>
        <taxon>Magnoliopsida</taxon>
        <taxon>eudicotyledons</taxon>
        <taxon>Gunneridae</taxon>
        <taxon>Pentapetalae</taxon>
        <taxon>asterids</taxon>
        <taxon>campanulids</taxon>
        <taxon>Asterales</taxon>
        <taxon>Asteraceae</taxon>
        <taxon>Asteroideae</taxon>
        <taxon>Anthemideae</taxon>
        <taxon>Anthemidinae</taxon>
        <taxon>Tanacetum</taxon>
    </lineage>
</organism>
<feature type="compositionally biased region" description="Acidic residues" evidence="1">
    <location>
        <begin position="56"/>
        <end position="69"/>
    </location>
</feature>
<dbReference type="EMBL" id="BQNB010009898">
    <property type="protein sequence ID" value="GJS69934.1"/>
    <property type="molecule type" value="Genomic_DNA"/>
</dbReference>
<feature type="compositionally biased region" description="Acidic residues" evidence="1">
    <location>
        <begin position="76"/>
        <end position="99"/>
    </location>
</feature>
<protein>
    <submittedName>
        <fullName evidence="2">Uncharacterized protein</fullName>
    </submittedName>
</protein>
<reference evidence="2" key="1">
    <citation type="journal article" date="2022" name="Int. J. Mol. Sci.">
        <title>Draft Genome of Tanacetum Coccineum: Genomic Comparison of Closely Related Tanacetum-Family Plants.</title>
        <authorList>
            <person name="Yamashiro T."/>
            <person name="Shiraishi A."/>
            <person name="Nakayama K."/>
            <person name="Satake H."/>
        </authorList>
    </citation>
    <scope>NUCLEOTIDE SEQUENCE</scope>
</reference>
<dbReference type="Proteomes" id="UP001151760">
    <property type="component" value="Unassembled WGS sequence"/>
</dbReference>
<proteinExistence type="predicted"/>
<feature type="region of interest" description="Disordered" evidence="1">
    <location>
        <begin position="40"/>
        <end position="128"/>
    </location>
</feature>
<reference evidence="2" key="2">
    <citation type="submission" date="2022-01" db="EMBL/GenBank/DDBJ databases">
        <authorList>
            <person name="Yamashiro T."/>
            <person name="Shiraishi A."/>
            <person name="Satake H."/>
            <person name="Nakayama K."/>
        </authorList>
    </citation>
    <scope>NUCLEOTIDE SEQUENCE</scope>
</reference>
<accession>A0ABQ4XWZ1</accession>
<name>A0ABQ4XWZ1_9ASTR</name>
<gene>
    <name evidence="2" type="ORF">Tco_0702775</name>
</gene>
<feature type="non-terminal residue" evidence="2">
    <location>
        <position position="128"/>
    </location>
</feature>
<sequence>MTHIPLRPNLWVLQIGIKSQEDSMVPYTEVSSLFEDLSDIGSSGLDGLPMMPEDLYAYEDEEDPEEDPADYPVDKGDDDDESSDDDEDDDDVKEDEDQEEHLALADSVPSPAYRTTARMSIRLQTPVP</sequence>
<evidence type="ECO:0000313" key="2">
    <source>
        <dbReference type="EMBL" id="GJS69934.1"/>
    </source>
</evidence>
<evidence type="ECO:0000256" key="1">
    <source>
        <dbReference type="SAM" id="MobiDB-lite"/>
    </source>
</evidence>
<evidence type="ECO:0000313" key="3">
    <source>
        <dbReference type="Proteomes" id="UP001151760"/>
    </source>
</evidence>
<comment type="caution">
    <text evidence="2">The sequence shown here is derived from an EMBL/GenBank/DDBJ whole genome shotgun (WGS) entry which is preliminary data.</text>
</comment>